<dbReference type="RefSeq" id="WP_182217629.1">
    <property type="nucleotide sequence ID" value="NZ_JACEZS010000008.1"/>
</dbReference>
<dbReference type="Pfam" id="PF02369">
    <property type="entry name" value="Big_1"/>
    <property type="match status" value="1"/>
</dbReference>
<comment type="caution">
    <text evidence="4">The sequence shown here is derived from an EMBL/GenBank/DDBJ whole genome shotgun (WGS) entry which is preliminary data.</text>
</comment>
<feature type="signal peptide" evidence="2">
    <location>
        <begin position="1"/>
        <end position="18"/>
    </location>
</feature>
<feature type="chain" id="PRO_5030958875" evidence="2">
    <location>
        <begin position="19"/>
        <end position="747"/>
    </location>
</feature>
<keyword evidence="2" id="KW-0732">Signal</keyword>
<dbReference type="SUPFAM" id="SSF49373">
    <property type="entry name" value="Invasin/intimin cell-adhesion fragments"/>
    <property type="match status" value="3"/>
</dbReference>
<feature type="domain" description="Big-1" evidence="3">
    <location>
        <begin position="140"/>
        <end position="232"/>
    </location>
</feature>
<dbReference type="AlphaFoldDB" id="A0A7W2EHJ2"/>
<dbReference type="Proteomes" id="UP000566711">
    <property type="component" value="Unassembled WGS sequence"/>
</dbReference>
<dbReference type="PANTHER" id="PTHR39576">
    <property type="entry name" value="ATTACHING AND EFFACING PROTEIN HOMOLOG-RELATED-RELATED"/>
    <property type="match status" value="1"/>
</dbReference>
<gene>
    <name evidence="4" type="ORF">H3H36_11720</name>
</gene>
<dbReference type="InterPro" id="IPR008964">
    <property type="entry name" value="Invasin/intimin_cell_adhesion"/>
</dbReference>
<comment type="similarity">
    <text evidence="1">Belongs to the intimin/invasin family.</text>
</comment>
<evidence type="ECO:0000256" key="1">
    <source>
        <dbReference type="ARBA" id="ARBA00010116"/>
    </source>
</evidence>
<protein>
    <submittedName>
        <fullName evidence="4">Ig-like domain-containing protein</fullName>
    </submittedName>
</protein>
<evidence type="ECO:0000256" key="2">
    <source>
        <dbReference type="SAM" id="SignalP"/>
    </source>
</evidence>
<dbReference type="SMART" id="SM00634">
    <property type="entry name" value="BID_1"/>
    <property type="match status" value="3"/>
</dbReference>
<dbReference type="InterPro" id="IPR013783">
    <property type="entry name" value="Ig-like_fold"/>
</dbReference>
<feature type="domain" description="Big-1" evidence="3">
    <location>
        <begin position="238"/>
        <end position="326"/>
    </location>
</feature>
<dbReference type="PROSITE" id="PS51257">
    <property type="entry name" value="PROKAR_LIPOPROTEIN"/>
    <property type="match status" value="1"/>
</dbReference>
<dbReference type="Gene3D" id="2.60.40.10">
    <property type="entry name" value="Immunoglobulins"/>
    <property type="match status" value="4"/>
</dbReference>
<dbReference type="InterPro" id="IPR003344">
    <property type="entry name" value="Big_1_dom"/>
</dbReference>
<name>A0A7W2EHJ2_9BURK</name>
<dbReference type="GO" id="GO:0009279">
    <property type="term" value="C:cell outer membrane"/>
    <property type="evidence" value="ECO:0007669"/>
    <property type="project" value="TreeGrafter"/>
</dbReference>
<reference evidence="4 5" key="1">
    <citation type="submission" date="2020-07" db="EMBL/GenBank/DDBJ databases">
        <title>Novel species isolated from subtropical streams in China.</title>
        <authorList>
            <person name="Lu H."/>
        </authorList>
    </citation>
    <scope>NUCLEOTIDE SEQUENCE [LARGE SCALE GENOMIC DNA]</scope>
    <source>
        <strain evidence="4 5">FT3S</strain>
    </source>
</reference>
<feature type="domain" description="Big-1" evidence="3">
    <location>
        <begin position="40"/>
        <end position="132"/>
    </location>
</feature>
<evidence type="ECO:0000313" key="5">
    <source>
        <dbReference type="Proteomes" id="UP000566711"/>
    </source>
</evidence>
<evidence type="ECO:0000313" key="4">
    <source>
        <dbReference type="EMBL" id="MBA5606028.1"/>
    </source>
</evidence>
<keyword evidence="5" id="KW-1185">Reference proteome</keyword>
<evidence type="ECO:0000259" key="3">
    <source>
        <dbReference type="SMART" id="SM00634"/>
    </source>
</evidence>
<organism evidence="4 5">
    <name type="scientific">Rugamonas fusca</name>
    <dbReference type="NCBI Taxonomy" id="2758568"/>
    <lineage>
        <taxon>Bacteria</taxon>
        <taxon>Pseudomonadati</taxon>
        <taxon>Pseudomonadota</taxon>
        <taxon>Betaproteobacteria</taxon>
        <taxon>Burkholderiales</taxon>
        <taxon>Oxalobacteraceae</taxon>
        <taxon>Telluria group</taxon>
        <taxon>Rugamonas</taxon>
    </lineage>
</organism>
<dbReference type="PANTHER" id="PTHR39576:SF1">
    <property type="entry name" value="INVASIN"/>
    <property type="match status" value="1"/>
</dbReference>
<dbReference type="EMBL" id="JACEZS010000008">
    <property type="protein sequence ID" value="MBA5606028.1"/>
    <property type="molecule type" value="Genomic_DNA"/>
</dbReference>
<proteinExistence type="inferred from homology"/>
<accession>A0A7W2EHJ2</accession>
<sequence>MKKFTGWLALLACSTLLAACGGGGGSPGTNSNGVAPSKAASVVLIASANTIDSSGIDGTEVTLTAIVKDANGNALSGETVNFSADSGTVSNTVRQTNSSGAVVEKLNTKGNPTPRVITITASAGNATSAPIKVTVVSATPTLVLTADSGVLQSAGASGNEVNLTALVKDANNSVMAGVKVDLSADSGSLTLTNRITDANGKVTEKLSTGGDPTSRTITVTARTPGAKDATAVVNVVGNKLVINNSSTVKVGASTDVTVKLVDSAGNALAGRAVTFSSGANALTVKGGGAAVTNTAGQLVLSYSAMKAGPDTIVVKAMGETASSSINVSSSNFNVAAVDSSGNAITSANINSCQIVAIHYDVNGVPQTGSVALSASRGTVYSDPACGSALNAPLTLVNGNATGYVSATSPGVATLTANAGGVTVQSTLEFLAPLTASAVISVQADPAVVGANLPGSTVQQTTLRAIVRDGTAANNLVKNAQVAFSIVTDPSGGSLTQPSVVTTASDGSASVSYIAGTADTKLDGVTIKAQLQGASTASALVNLTVAKKSLFIGAGTGATIGTPNSATYQLDYAVFVTDAAGNAVPGVNITGSVRPRNYYKGQLYFLGIQGPWGISTDVDKIPTSCLNEDTNSDGILETGEDINGNGRLDPGITITVTSSGTTDANGQAIVSLIYPRDRANWLDVDLTIRGQVSGTEASYVGYVKLPGLSTDYSSVTTTPPGRYSPYGTVRTGDTYNGAFVANGCTIPN</sequence>
<dbReference type="InterPro" id="IPR051715">
    <property type="entry name" value="Intimin-Invasin_domain"/>
</dbReference>